<dbReference type="Gene3D" id="2.40.40.10">
    <property type="entry name" value="RlpA-like domain"/>
    <property type="match status" value="1"/>
</dbReference>
<dbReference type="Proteomes" id="UP000198372">
    <property type="component" value="Unassembled WGS sequence"/>
</dbReference>
<keyword evidence="1 2" id="KW-0732">Signal</keyword>
<dbReference type="PANTHER" id="PTHR31836:SF25">
    <property type="entry name" value="RLPA-LIKE PROTEIN DOUBLE-PSI BETA-BARREL DOMAIN-CONTAINING PROTEIN"/>
    <property type="match status" value="1"/>
</dbReference>
<name>A0A238F2M3_9BASI</name>
<evidence type="ECO:0000259" key="3">
    <source>
        <dbReference type="Pfam" id="PF03330"/>
    </source>
</evidence>
<sequence>MRFAVVCSILLGALVSAAPIASPALVPVAALALASSVDASELLSRSEVEERSNDQKDLEKRAKLTLAAGKTTYKGQATWYTQDGNAGSCGKYNSDSAIIVAVNTPQVNGGSHCGRYVTILNTSNKKIIRAKVADECPGCGYGSLDLSTAAFKKLGNLDTGVLPIKWQWS</sequence>
<dbReference type="PANTHER" id="PTHR31836">
    <property type="match status" value="1"/>
</dbReference>
<dbReference type="STRING" id="269621.A0A238F2M3"/>
<feature type="chain" id="PRO_5012330771" evidence="2">
    <location>
        <begin position="18"/>
        <end position="169"/>
    </location>
</feature>
<proteinExistence type="predicted"/>
<dbReference type="InterPro" id="IPR009009">
    <property type="entry name" value="RlpA-like_DPBB"/>
</dbReference>
<organism evidence="4 5">
    <name type="scientific">Microbotryum intermedium</name>
    <dbReference type="NCBI Taxonomy" id="269621"/>
    <lineage>
        <taxon>Eukaryota</taxon>
        <taxon>Fungi</taxon>
        <taxon>Dikarya</taxon>
        <taxon>Basidiomycota</taxon>
        <taxon>Pucciniomycotina</taxon>
        <taxon>Microbotryomycetes</taxon>
        <taxon>Microbotryales</taxon>
        <taxon>Microbotryaceae</taxon>
        <taxon>Microbotryum</taxon>
    </lineage>
</organism>
<gene>
    <name evidence="4" type="ORF">BQ2448_501</name>
</gene>
<dbReference type="AlphaFoldDB" id="A0A238F2M3"/>
<evidence type="ECO:0000313" key="4">
    <source>
        <dbReference type="EMBL" id="SCV68380.1"/>
    </source>
</evidence>
<evidence type="ECO:0000256" key="2">
    <source>
        <dbReference type="SAM" id="SignalP"/>
    </source>
</evidence>
<dbReference type="Pfam" id="PF03330">
    <property type="entry name" value="DPBB_1"/>
    <property type="match status" value="1"/>
</dbReference>
<protein>
    <submittedName>
        <fullName evidence="4">BQ2448_501 protein</fullName>
    </submittedName>
</protein>
<dbReference type="InterPro" id="IPR036908">
    <property type="entry name" value="RlpA-like_sf"/>
</dbReference>
<dbReference type="InterPro" id="IPR051477">
    <property type="entry name" value="Expansin_CellWall"/>
</dbReference>
<evidence type="ECO:0000313" key="5">
    <source>
        <dbReference type="Proteomes" id="UP000198372"/>
    </source>
</evidence>
<dbReference type="EMBL" id="FMSP01000003">
    <property type="protein sequence ID" value="SCV68380.1"/>
    <property type="molecule type" value="Genomic_DNA"/>
</dbReference>
<feature type="signal peptide" evidence="2">
    <location>
        <begin position="1"/>
        <end position="17"/>
    </location>
</feature>
<keyword evidence="5" id="KW-1185">Reference proteome</keyword>
<reference evidence="5" key="1">
    <citation type="submission" date="2016-09" db="EMBL/GenBank/DDBJ databases">
        <authorList>
            <person name="Jeantristanb JTB J.-T."/>
            <person name="Ricardo R."/>
        </authorList>
    </citation>
    <scope>NUCLEOTIDE SEQUENCE [LARGE SCALE GENOMIC DNA]</scope>
</reference>
<evidence type="ECO:0000256" key="1">
    <source>
        <dbReference type="ARBA" id="ARBA00022729"/>
    </source>
</evidence>
<dbReference type="OrthoDB" id="623670at2759"/>
<dbReference type="CDD" id="cd22191">
    <property type="entry name" value="DPBB_RlpA_EXP_N-like"/>
    <property type="match status" value="1"/>
</dbReference>
<dbReference type="SUPFAM" id="SSF50685">
    <property type="entry name" value="Barwin-like endoglucanases"/>
    <property type="match status" value="1"/>
</dbReference>
<feature type="domain" description="RlpA-like protein double-psi beta-barrel" evidence="3">
    <location>
        <begin position="74"/>
        <end position="165"/>
    </location>
</feature>
<accession>A0A238F2M3</accession>